<accession>A0A2P5DDH1</accession>
<keyword evidence="3" id="KW-1185">Reference proteome</keyword>
<protein>
    <submittedName>
        <fullName evidence="2">Uncharacterized protein</fullName>
    </submittedName>
</protein>
<dbReference type="AlphaFoldDB" id="A0A2P5DDH1"/>
<dbReference type="Proteomes" id="UP000237105">
    <property type="component" value="Unassembled WGS sequence"/>
</dbReference>
<sequence length="236" mass="26578">KANSTPSHLHRLPQSPTRRVEPPQPTRSRAPFFSANSRASSSSLLRAWLQSPPSSRKTQFQKRNSEQRLPKSSSSELRRSRSLGISPLASISSTRGVLMSRIREERTRIEQDEAIDIRARIVGPIRTRPTKTSLLNSTRARTSRAASSRTRFESEPDMEESTSTDSRTEKALPLKTSSWKSLSKPFETRCRNSIKILTRSFSSVDLPSSVTSSRTISRSMHDSISGSIAREIWRIL</sequence>
<evidence type="ECO:0000256" key="1">
    <source>
        <dbReference type="SAM" id="MobiDB-lite"/>
    </source>
</evidence>
<feature type="compositionally biased region" description="Low complexity" evidence="1">
    <location>
        <begin position="27"/>
        <end position="47"/>
    </location>
</feature>
<feature type="compositionally biased region" description="Low complexity" evidence="1">
    <location>
        <begin position="137"/>
        <end position="149"/>
    </location>
</feature>
<feature type="compositionally biased region" description="Polar residues" evidence="1">
    <location>
        <begin position="51"/>
        <end position="62"/>
    </location>
</feature>
<comment type="caution">
    <text evidence="2">The sequence shown here is derived from an EMBL/GenBank/DDBJ whole genome shotgun (WGS) entry which is preliminary data.</text>
</comment>
<evidence type="ECO:0000313" key="2">
    <source>
        <dbReference type="EMBL" id="PON71331.1"/>
    </source>
</evidence>
<gene>
    <name evidence="2" type="ORF">PanWU01x14_074710</name>
</gene>
<feature type="region of interest" description="Disordered" evidence="1">
    <location>
        <begin position="128"/>
        <end position="172"/>
    </location>
</feature>
<name>A0A2P5DDH1_PARAD</name>
<dbReference type="OrthoDB" id="10615901at2759"/>
<feature type="region of interest" description="Disordered" evidence="1">
    <location>
        <begin position="1"/>
        <end position="81"/>
    </location>
</feature>
<evidence type="ECO:0000313" key="3">
    <source>
        <dbReference type="Proteomes" id="UP000237105"/>
    </source>
</evidence>
<organism evidence="2 3">
    <name type="scientific">Parasponia andersonii</name>
    <name type="common">Sponia andersonii</name>
    <dbReference type="NCBI Taxonomy" id="3476"/>
    <lineage>
        <taxon>Eukaryota</taxon>
        <taxon>Viridiplantae</taxon>
        <taxon>Streptophyta</taxon>
        <taxon>Embryophyta</taxon>
        <taxon>Tracheophyta</taxon>
        <taxon>Spermatophyta</taxon>
        <taxon>Magnoliopsida</taxon>
        <taxon>eudicotyledons</taxon>
        <taxon>Gunneridae</taxon>
        <taxon>Pentapetalae</taxon>
        <taxon>rosids</taxon>
        <taxon>fabids</taxon>
        <taxon>Rosales</taxon>
        <taxon>Cannabaceae</taxon>
        <taxon>Parasponia</taxon>
    </lineage>
</organism>
<dbReference type="EMBL" id="JXTB01000045">
    <property type="protein sequence ID" value="PON71331.1"/>
    <property type="molecule type" value="Genomic_DNA"/>
</dbReference>
<reference evidence="3" key="1">
    <citation type="submission" date="2016-06" db="EMBL/GenBank/DDBJ databases">
        <title>Parallel loss of symbiosis genes in relatives of nitrogen-fixing non-legume Parasponia.</title>
        <authorList>
            <person name="Van Velzen R."/>
            <person name="Holmer R."/>
            <person name="Bu F."/>
            <person name="Rutten L."/>
            <person name="Van Zeijl A."/>
            <person name="Liu W."/>
            <person name="Santuari L."/>
            <person name="Cao Q."/>
            <person name="Sharma T."/>
            <person name="Shen D."/>
            <person name="Roswanjaya Y."/>
            <person name="Wardhani T."/>
            <person name="Kalhor M.S."/>
            <person name="Jansen J."/>
            <person name="Van den Hoogen J."/>
            <person name="Gungor B."/>
            <person name="Hartog M."/>
            <person name="Hontelez J."/>
            <person name="Verver J."/>
            <person name="Yang W.-C."/>
            <person name="Schijlen E."/>
            <person name="Repin R."/>
            <person name="Schilthuizen M."/>
            <person name="Schranz E."/>
            <person name="Heidstra R."/>
            <person name="Miyata K."/>
            <person name="Fedorova E."/>
            <person name="Kohlen W."/>
            <person name="Bisseling T."/>
            <person name="Smit S."/>
            <person name="Geurts R."/>
        </authorList>
    </citation>
    <scope>NUCLEOTIDE SEQUENCE [LARGE SCALE GENOMIC DNA]</scope>
    <source>
        <strain evidence="3">cv. WU1-14</strain>
    </source>
</reference>
<feature type="non-terminal residue" evidence="2">
    <location>
        <position position="1"/>
    </location>
</feature>
<proteinExistence type="predicted"/>